<reference evidence="2" key="2">
    <citation type="submission" date="2015-07" db="EMBL/GenBank/DDBJ databases">
        <authorList>
            <person name="Noorani M."/>
        </authorList>
    </citation>
    <scope>NUCLEOTIDE SEQUENCE</scope>
    <source>
        <strain evidence="2">Yugu1</strain>
    </source>
</reference>
<reference evidence="2" key="1">
    <citation type="journal article" date="2012" name="Nat. Biotechnol.">
        <title>Reference genome sequence of the model plant Setaria.</title>
        <authorList>
            <person name="Bennetzen J.L."/>
            <person name="Schmutz J."/>
            <person name="Wang H."/>
            <person name="Percifield R."/>
            <person name="Hawkins J."/>
            <person name="Pontaroli A.C."/>
            <person name="Estep M."/>
            <person name="Feng L."/>
            <person name="Vaughn J.N."/>
            <person name="Grimwood J."/>
            <person name="Jenkins J."/>
            <person name="Barry K."/>
            <person name="Lindquist E."/>
            <person name="Hellsten U."/>
            <person name="Deshpande S."/>
            <person name="Wang X."/>
            <person name="Wu X."/>
            <person name="Mitros T."/>
            <person name="Triplett J."/>
            <person name="Yang X."/>
            <person name="Ye C.Y."/>
            <person name="Mauro-Herrera M."/>
            <person name="Wang L."/>
            <person name="Li P."/>
            <person name="Sharma M."/>
            <person name="Sharma R."/>
            <person name="Ronald P.C."/>
            <person name="Panaud O."/>
            <person name="Kellogg E.A."/>
            <person name="Brutnell T.P."/>
            <person name="Doust A.N."/>
            <person name="Tuskan G.A."/>
            <person name="Rokhsar D."/>
            <person name="Devos K.M."/>
        </authorList>
    </citation>
    <scope>NUCLEOTIDE SEQUENCE [LARGE SCALE GENOMIC DNA]</scope>
    <source>
        <strain evidence="2">Yugu1</strain>
    </source>
</reference>
<protein>
    <submittedName>
        <fullName evidence="2">Uncharacterized protein</fullName>
    </submittedName>
</protein>
<evidence type="ECO:0000256" key="1">
    <source>
        <dbReference type="SAM" id="MobiDB-lite"/>
    </source>
</evidence>
<sequence>MQNAGRATSLQTLTLERHQEPIMRGKQTSYYFKTRRELQTRR</sequence>
<name>A0A368PXY6_SETIT</name>
<organism evidence="2">
    <name type="scientific">Setaria italica</name>
    <name type="common">Foxtail millet</name>
    <name type="synonym">Panicum italicum</name>
    <dbReference type="NCBI Taxonomy" id="4555"/>
    <lineage>
        <taxon>Eukaryota</taxon>
        <taxon>Viridiplantae</taxon>
        <taxon>Streptophyta</taxon>
        <taxon>Embryophyta</taxon>
        <taxon>Tracheophyta</taxon>
        <taxon>Spermatophyta</taxon>
        <taxon>Magnoliopsida</taxon>
        <taxon>Liliopsida</taxon>
        <taxon>Poales</taxon>
        <taxon>Poaceae</taxon>
        <taxon>PACMAD clade</taxon>
        <taxon>Panicoideae</taxon>
        <taxon>Panicodae</taxon>
        <taxon>Paniceae</taxon>
        <taxon>Cenchrinae</taxon>
        <taxon>Setaria</taxon>
    </lineage>
</organism>
<gene>
    <name evidence="2" type="ORF">SETIT_2G102200v2</name>
</gene>
<dbReference type="EMBL" id="CM003529">
    <property type="protein sequence ID" value="RCV10308.1"/>
    <property type="molecule type" value="Genomic_DNA"/>
</dbReference>
<feature type="compositionally biased region" description="Polar residues" evidence="1">
    <location>
        <begin position="1"/>
        <end position="14"/>
    </location>
</feature>
<feature type="region of interest" description="Disordered" evidence="1">
    <location>
        <begin position="1"/>
        <end position="42"/>
    </location>
</feature>
<accession>A0A368PXY6</accession>
<proteinExistence type="predicted"/>
<evidence type="ECO:0000313" key="2">
    <source>
        <dbReference type="EMBL" id="RCV10308.1"/>
    </source>
</evidence>
<dbReference type="AlphaFoldDB" id="A0A368PXY6"/>